<reference evidence="3" key="1">
    <citation type="submission" date="2020-07" db="EMBL/GenBank/DDBJ databases">
        <authorList>
            <person name="Pettersson B.M.F."/>
            <person name="Behra P.R.K."/>
            <person name="Ramesh M."/>
            <person name="Das S."/>
            <person name="Dasgupta S."/>
            <person name="Kirsebom L.A."/>
        </authorList>
    </citation>
    <scope>NUCLEOTIDE SEQUENCE</scope>
    <source>
        <strain evidence="3">DSM 45406</strain>
    </source>
</reference>
<evidence type="ECO:0000259" key="2">
    <source>
        <dbReference type="Pfam" id="PF05305"/>
    </source>
</evidence>
<organism evidence="3 4">
    <name type="scientific">Mycolicibacterium rufum</name>
    <dbReference type="NCBI Taxonomy" id="318424"/>
    <lineage>
        <taxon>Bacteria</taxon>
        <taxon>Bacillati</taxon>
        <taxon>Actinomycetota</taxon>
        <taxon>Actinomycetes</taxon>
        <taxon>Mycobacteriales</taxon>
        <taxon>Mycobacteriaceae</taxon>
        <taxon>Mycolicibacterium</taxon>
    </lineage>
</organism>
<protein>
    <submittedName>
        <fullName evidence="3">DUF732 domain-containing protein</fullName>
    </submittedName>
</protein>
<evidence type="ECO:0000313" key="3">
    <source>
        <dbReference type="EMBL" id="MCV7071774.1"/>
    </source>
</evidence>
<comment type="caution">
    <text evidence="3">The sequence shown here is derived from an EMBL/GenBank/DDBJ whole genome shotgun (WGS) entry which is preliminary data.</text>
</comment>
<dbReference type="Pfam" id="PF05305">
    <property type="entry name" value="DUF732"/>
    <property type="match status" value="1"/>
</dbReference>
<dbReference type="AlphaFoldDB" id="A0A9X2YD24"/>
<name>A0A9X2YD24_9MYCO</name>
<dbReference type="Proteomes" id="UP001140272">
    <property type="component" value="Unassembled WGS sequence"/>
</dbReference>
<feature type="domain" description="DUF732" evidence="2">
    <location>
        <begin position="32"/>
        <end position="102"/>
    </location>
</feature>
<keyword evidence="1" id="KW-0732">Signal</keyword>
<evidence type="ECO:0000256" key="1">
    <source>
        <dbReference type="SAM" id="SignalP"/>
    </source>
</evidence>
<feature type="signal peptide" evidence="1">
    <location>
        <begin position="1"/>
        <end position="29"/>
    </location>
</feature>
<proteinExistence type="predicted"/>
<evidence type="ECO:0000313" key="4">
    <source>
        <dbReference type="Proteomes" id="UP001140272"/>
    </source>
</evidence>
<accession>A0A9X2YD24</accession>
<dbReference type="EMBL" id="JACKRN010000600">
    <property type="protein sequence ID" value="MCV7071774.1"/>
    <property type="molecule type" value="Genomic_DNA"/>
</dbReference>
<dbReference type="InterPro" id="IPR007969">
    <property type="entry name" value="DUF732"/>
</dbReference>
<sequence>MRRTVIMSASMIMSAAAGLATALAAPAVADPNDDIFINVIENEGIPFSSEENAINLASAVCDYVGAGQAPEQVAVEISEPAGWTVEQSGFFVGAATQTYCPS</sequence>
<reference evidence="3" key="2">
    <citation type="journal article" date="2022" name="BMC Genomics">
        <title>Comparative genome analysis of mycobacteria focusing on tRNA and non-coding RNA.</title>
        <authorList>
            <person name="Behra P.R.K."/>
            <person name="Pettersson B.M.F."/>
            <person name="Ramesh M."/>
            <person name="Das S."/>
            <person name="Dasgupta S."/>
            <person name="Kirsebom L.A."/>
        </authorList>
    </citation>
    <scope>NUCLEOTIDE SEQUENCE</scope>
    <source>
        <strain evidence="3">DSM 45406</strain>
    </source>
</reference>
<feature type="chain" id="PRO_5040993299" evidence="1">
    <location>
        <begin position="30"/>
        <end position="102"/>
    </location>
</feature>
<gene>
    <name evidence="3" type="ORF">H7H73_16660</name>
</gene>